<sequence>MRFFLMFLFLFLLSGTLQCQILDFVAHGQFEFERKINTYPIYEGLLLDNKNVKEEDKAKSFIDFKSKNAQFLSTTFKFSFNHNTWCYEFYEGDNKNFLSGAAFDNIIYGNIDTDNYISQMNVFGNKFIVSDSLRKIKWRLTDELREIAGFQCRRANASLNDSVYVVAYYTDQIPLKSGPEMFNGLPGMILGVFLPNEHISWFATKFNGNVLDVKQYNEVNAKIQRKTYEDTYKKFLNQYGLTSKWFKSFLNY</sequence>
<dbReference type="Proteomes" id="UP000199643">
    <property type="component" value="Unassembled WGS sequence"/>
</dbReference>
<protein>
    <submittedName>
        <fullName evidence="2">GLPGLI family protein</fullName>
    </submittedName>
</protein>
<keyword evidence="3" id="KW-1185">Reference proteome</keyword>
<dbReference type="NCBIfam" id="TIGR01200">
    <property type="entry name" value="GLPGLI"/>
    <property type="match status" value="1"/>
</dbReference>
<dbReference type="RefSeq" id="WP_090503763.1">
    <property type="nucleotide sequence ID" value="NZ_FNCH01000025.1"/>
</dbReference>
<evidence type="ECO:0000256" key="1">
    <source>
        <dbReference type="SAM" id="SignalP"/>
    </source>
</evidence>
<dbReference type="STRING" id="405671.SAMN05421827_12523"/>
<dbReference type="Pfam" id="PF09697">
    <property type="entry name" value="Porph_ging"/>
    <property type="match status" value="1"/>
</dbReference>
<accession>A0A1G8CL92</accession>
<dbReference type="AlphaFoldDB" id="A0A1G8CL92"/>
<reference evidence="3" key="1">
    <citation type="submission" date="2016-10" db="EMBL/GenBank/DDBJ databases">
        <authorList>
            <person name="Varghese N."/>
            <person name="Submissions S."/>
        </authorList>
    </citation>
    <scope>NUCLEOTIDE SEQUENCE [LARGE SCALE GENOMIC DNA]</scope>
    <source>
        <strain evidence="3">DSM 17933</strain>
    </source>
</reference>
<feature type="chain" id="PRO_5011603299" evidence="1">
    <location>
        <begin position="20"/>
        <end position="252"/>
    </location>
</feature>
<evidence type="ECO:0000313" key="2">
    <source>
        <dbReference type="EMBL" id="SDH45690.1"/>
    </source>
</evidence>
<dbReference type="EMBL" id="FNCH01000025">
    <property type="protein sequence ID" value="SDH45690.1"/>
    <property type="molecule type" value="Genomic_DNA"/>
</dbReference>
<organism evidence="2 3">
    <name type="scientific">Pedobacter terrae</name>
    <dbReference type="NCBI Taxonomy" id="405671"/>
    <lineage>
        <taxon>Bacteria</taxon>
        <taxon>Pseudomonadati</taxon>
        <taxon>Bacteroidota</taxon>
        <taxon>Sphingobacteriia</taxon>
        <taxon>Sphingobacteriales</taxon>
        <taxon>Sphingobacteriaceae</taxon>
        <taxon>Pedobacter</taxon>
    </lineage>
</organism>
<evidence type="ECO:0000313" key="3">
    <source>
        <dbReference type="Proteomes" id="UP000199643"/>
    </source>
</evidence>
<keyword evidence="1" id="KW-0732">Signal</keyword>
<gene>
    <name evidence="2" type="ORF">SAMN05421827_12523</name>
</gene>
<dbReference type="InterPro" id="IPR005901">
    <property type="entry name" value="GLPGLI"/>
</dbReference>
<proteinExistence type="predicted"/>
<feature type="signal peptide" evidence="1">
    <location>
        <begin position="1"/>
        <end position="19"/>
    </location>
</feature>
<dbReference type="OrthoDB" id="1440774at2"/>
<name>A0A1G8CL92_9SPHI</name>